<dbReference type="Gene3D" id="1.10.3210.10">
    <property type="entry name" value="Hypothetical protein af1432"/>
    <property type="match status" value="1"/>
</dbReference>
<sequence>MTTTTPDTPSAIIARQAIVNAERAVVGYELFDRSQGNGLHTAASDVTLIFNALSHAGTEELIGRMQLFINCTPSSLAGGHLDLVQPEKFTLEIPPAEDNDASLIEGRTPVLASLRERGFQLAFEPSVLEDVYKPWAALADYIKFDLAAVPADRLEGLVRRAQNLPGVDLVAEKVETEEQFNAVRTMGFGLFQGYWFARPAVVATRLIAPSQLAAVELVNLVRRQASTDEIEQVLKKDAGLAFNLMRLINSAGFGMQREVTSFRHAVMILGLKKLFRWAALLLLASKNGTPPAVGSLAVVRGRLMELLVGERLGPEVREHAFVAGIFSMLDVMLGLPMDQAVKLLTLPDEVVEALLTRSGPLGLYLQLTEACETGDEDVFRTASESLGLSSQEVNWAHLQALAWSDGIPAQ</sequence>
<dbReference type="Gene3D" id="3.20.20.450">
    <property type="entry name" value="EAL domain"/>
    <property type="match status" value="1"/>
</dbReference>
<dbReference type="InterPro" id="IPR035919">
    <property type="entry name" value="EAL_sf"/>
</dbReference>
<evidence type="ECO:0000313" key="3">
    <source>
        <dbReference type="Proteomes" id="UP000464787"/>
    </source>
</evidence>
<organism evidence="2 3">
    <name type="scientific">Xylophilus rhododendri</name>
    <dbReference type="NCBI Taxonomy" id="2697032"/>
    <lineage>
        <taxon>Bacteria</taxon>
        <taxon>Pseudomonadati</taxon>
        <taxon>Pseudomonadota</taxon>
        <taxon>Betaproteobacteria</taxon>
        <taxon>Burkholderiales</taxon>
        <taxon>Xylophilus</taxon>
    </lineage>
</organism>
<dbReference type="KEGG" id="xyk:GT347_04535"/>
<dbReference type="EMBL" id="CP047650">
    <property type="protein sequence ID" value="QHI97310.1"/>
    <property type="molecule type" value="Genomic_DNA"/>
</dbReference>
<dbReference type="InterPro" id="IPR052340">
    <property type="entry name" value="RNase_Y/CdgJ"/>
</dbReference>
<dbReference type="InterPro" id="IPR013976">
    <property type="entry name" value="HDOD"/>
</dbReference>
<dbReference type="PANTHER" id="PTHR33525">
    <property type="match status" value="1"/>
</dbReference>
<dbReference type="PROSITE" id="PS51833">
    <property type="entry name" value="HDOD"/>
    <property type="match status" value="1"/>
</dbReference>
<dbReference type="PIRSF" id="PIRSF003180">
    <property type="entry name" value="DiGMPpdiest_YuxH"/>
    <property type="match status" value="1"/>
</dbReference>
<gene>
    <name evidence="2" type="ORF">GT347_04535</name>
</gene>
<dbReference type="InterPro" id="IPR001633">
    <property type="entry name" value="EAL_dom"/>
</dbReference>
<evidence type="ECO:0000313" key="2">
    <source>
        <dbReference type="EMBL" id="QHI97310.1"/>
    </source>
</evidence>
<dbReference type="Pfam" id="PF08668">
    <property type="entry name" value="HDOD"/>
    <property type="match status" value="1"/>
</dbReference>
<keyword evidence="3" id="KW-1185">Reference proteome</keyword>
<dbReference type="InterPro" id="IPR014408">
    <property type="entry name" value="dGMP_Pdiesterase_EAL/HD-GYP"/>
</dbReference>
<dbReference type="Proteomes" id="UP000464787">
    <property type="component" value="Chromosome"/>
</dbReference>
<dbReference type="SMART" id="SM00052">
    <property type="entry name" value="EAL"/>
    <property type="match status" value="1"/>
</dbReference>
<dbReference type="PANTHER" id="PTHR33525:SF4">
    <property type="entry name" value="CYCLIC DI-GMP PHOSPHODIESTERASE CDGJ"/>
    <property type="match status" value="1"/>
</dbReference>
<protein>
    <submittedName>
        <fullName evidence="2">HDOD domain-containing protein</fullName>
    </submittedName>
</protein>
<reference evidence="2 3" key="1">
    <citation type="submission" date="2020-01" db="EMBL/GenBank/DDBJ databases">
        <title>Genome sequencing of strain KACC 21265.</title>
        <authorList>
            <person name="Heo J."/>
            <person name="Kim S.-J."/>
            <person name="Kim J.-S."/>
            <person name="Hong S.-B."/>
            <person name="Kwon S.-W."/>
        </authorList>
    </citation>
    <scope>NUCLEOTIDE SEQUENCE [LARGE SCALE GENOMIC DNA]</scope>
    <source>
        <strain evidence="2 3">KACC 21265</strain>
    </source>
</reference>
<evidence type="ECO:0000259" key="1">
    <source>
        <dbReference type="PROSITE" id="PS51833"/>
    </source>
</evidence>
<proteinExistence type="predicted"/>
<dbReference type="SUPFAM" id="SSF109604">
    <property type="entry name" value="HD-domain/PDEase-like"/>
    <property type="match status" value="1"/>
</dbReference>
<name>A0A857J0B9_9BURK</name>
<dbReference type="Pfam" id="PF00563">
    <property type="entry name" value="EAL"/>
    <property type="match status" value="1"/>
</dbReference>
<feature type="domain" description="HDOD" evidence="1">
    <location>
        <begin position="207"/>
        <end position="392"/>
    </location>
</feature>
<dbReference type="RefSeq" id="WP_160550828.1">
    <property type="nucleotide sequence ID" value="NZ_CP047650.1"/>
</dbReference>
<dbReference type="AlphaFoldDB" id="A0A857J0B9"/>
<dbReference type="SUPFAM" id="SSF141868">
    <property type="entry name" value="EAL domain-like"/>
    <property type="match status" value="1"/>
</dbReference>
<accession>A0A857J0B9</accession>